<evidence type="ECO:0000259" key="3">
    <source>
        <dbReference type="PROSITE" id="PS51186"/>
    </source>
</evidence>
<dbReference type="PROSITE" id="PS51186">
    <property type="entry name" value="GNAT"/>
    <property type="match status" value="1"/>
</dbReference>
<dbReference type="InterPro" id="IPR000182">
    <property type="entry name" value="GNAT_dom"/>
</dbReference>
<dbReference type="PANTHER" id="PTHR43877">
    <property type="entry name" value="AMINOALKYLPHOSPHONATE N-ACETYLTRANSFERASE-RELATED-RELATED"/>
    <property type="match status" value="1"/>
</dbReference>
<protein>
    <submittedName>
        <fullName evidence="4">GNAT family N-acetyltransferase</fullName>
        <ecNumber evidence="4">2.3.1.-</ecNumber>
    </submittedName>
</protein>
<gene>
    <name evidence="4" type="ORF">ABFB10_07610</name>
</gene>
<accession>A0AAW9SJC2</accession>
<dbReference type="GO" id="GO:0016747">
    <property type="term" value="F:acyltransferase activity, transferring groups other than amino-acyl groups"/>
    <property type="evidence" value="ECO:0007669"/>
    <property type="project" value="InterPro"/>
</dbReference>
<dbReference type="EMBL" id="JBDNCH010000002">
    <property type="protein sequence ID" value="MEN9060928.1"/>
    <property type="molecule type" value="Genomic_DNA"/>
</dbReference>
<organism evidence="4 5">
    <name type="scientific">Ponticoccus litoralis</name>
    <dbReference type="NCBI Taxonomy" id="422297"/>
    <lineage>
        <taxon>Bacteria</taxon>
        <taxon>Pseudomonadati</taxon>
        <taxon>Pseudomonadota</taxon>
        <taxon>Alphaproteobacteria</taxon>
        <taxon>Rhodobacterales</taxon>
        <taxon>Roseobacteraceae</taxon>
        <taxon>Ponticoccus</taxon>
    </lineage>
</organism>
<keyword evidence="2 4" id="KW-0012">Acyltransferase</keyword>
<comment type="caution">
    <text evidence="4">The sequence shown here is derived from an EMBL/GenBank/DDBJ whole genome shotgun (WGS) entry which is preliminary data.</text>
</comment>
<sequence length="141" mass="15110">MTVRATEDLAACHALRRAVFIDEQGIPETEEWDDLDATALHLLALDGGTPVGTARLLVAKGTGRIGRICVLPSHRGTGLGAALVREGIARLTADPRVRGIALSAQEYAIPFYERLGFVPRGDSYDDAGIPHRHMVLECAAP</sequence>
<evidence type="ECO:0000313" key="4">
    <source>
        <dbReference type="EMBL" id="MEN9060928.1"/>
    </source>
</evidence>
<dbReference type="AlphaFoldDB" id="A0AAW9SJC2"/>
<dbReference type="Pfam" id="PF13673">
    <property type="entry name" value="Acetyltransf_10"/>
    <property type="match status" value="1"/>
</dbReference>
<keyword evidence="5" id="KW-1185">Reference proteome</keyword>
<feature type="domain" description="N-acetyltransferase" evidence="3">
    <location>
        <begin position="1"/>
        <end position="141"/>
    </location>
</feature>
<dbReference type="InterPro" id="IPR016181">
    <property type="entry name" value="Acyl_CoA_acyltransferase"/>
</dbReference>
<dbReference type="Gene3D" id="3.40.630.30">
    <property type="match status" value="1"/>
</dbReference>
<dbReference type="SUPFAM" id="SSF55729">
    <property type="entry name" value="Acyl-CoA N-acyltransferases (Nat)"/>
    <property type="match status" value="1"/>
</dbReference>
<reference evidence="4 5" key="1">
    <citation type="submission" date="2024-05" db="EMBL/GenBank/DDBJ databases">
        <title>Genome sequence of Ponticoccus litoralis KCCM 90028.</title>
        <authorList>
            <person name="Kim J.M."/>
            <person name="Lee J.K."/>
            <person name="Choi B.J."/>
            <person name="Bayburt H."/>
            <person name="Baek J.H."/>
            <person name="Jeon C.O."/>
        </authorList>
    </citation>
    <scope>NUCLEOTIDE SEQUENCE [LARGE SCALE GENOMIC DNA]</scope>
    <source>
        <strain evidence="4 5">KCCM 90028</strain>
    </source>
</reference>
<evidence type="ECO:0000256" key="1">
    <source>
        <dbReference type="ARBA" id="ARBA00022679"/>
    </source>
</evidence>
<evidence type="ECO:0000313" key="5">
    <source>
        <dbReference type="Proteomes" id="UP001428774"/>
    </source>
</evidence>
<evidence type="ECO:0000256" key="2">
    <source>
        <dbReference type="ARBA" id="ARBA00023315"/>
    </source>
</evidence>
<proteinExistence type="predicted"/>
<keyword evidence="1 4" id="KW-0808">Transferase</keyword>
<dbReference type="CDD" id="cd04301">
    <property type="entry name" value="NAT_SF"/>
    <property type="match status" value="1"/>
</dbReference>
<dbReference type="EC" id="2.3.1.-" evidence="4"/>
<dbReference type="Proteomes" id="UP001428774">
    <property type="component" value="Unassembled WGS sequence"/>
</dbReference>
<name>A0AAW9SJC2_9RHOB</name>
<dbReference type="InterPro" id="IPR050832">
    <property type="entry name" value="Bact_Acetyltransf"/>
</dbReference>